<evidence type="ECO:0000313" key="3">
    <source>
        <dbReference type="Proteomes" id="UP000178106"/>
    </source>
</evidence>
<keyword evidence="1" id="KW-0378">Hydrolase</keyword>
<evidence type="ECO:0008006" key="4">
    <source>
        <dbReference type="Google" id="ProtNLM"/>
    </source>
</evidence>
<dbReference type="SUPFAM" id="SSF63817">
    <property type="entry name" value="Sortase"/>
    <property type="match status" value="1"/>
</dbReference>
<comment type="caution">
    <text evidence="2">The sequence shown here is derived from an EMBL/GenBank/DDBJ whole genome shotgun (WGS) entry which is preliminary data.</text>
</comment>
<dbReference type="Pfam" id="PF04203">
    <property type="entry name" value="Sortase"/>
    <property type="match status" value="1"/>
</dbReference>
<accession>A0A1G2DZ44</accession>
<organism evidence="2 3">
    <name type="scientific">Candidatus Lloydbacteria bacterium RIFOXYC12_FULL_46_25</name>
    <dbReference type="NCBI Taxonomy" id="1798670"/>
    <lineage>
        <taxon>Bacteria</taxon>
        <taxon>Candidatus Lloydiibacteriota</taxon>
    </lineage>
</organism>
<sequence length="228" mass="24961">MCRVLLFPILKNMQLKFLLIWLLFVLAIALFFVTTSFTSPLSTGKDLEGRSLVFGDGLLPSTDSSEPLLELSLLESDGPGVPTRIKIPKIQVDAIFEHVGLTLTGAMGVPSGPTNVAWFDLGQRPGEYGSAVIAGHFGWKNGIPAVFDHLDELEIGDKVYVIDDKSVTRVFAVTKIRSFDGEADATDIFISTDKQAHLNLVTCKGVWNKSEKSYAERLVVFTTLIKEG</sequence>
<dbReference type="InterPro" id="IPR042001">
    <property type="entry name" value="Sortase_F"/>
</dbReference>
<dbReference type="InterPro" id="IPR023365">
    <property type="entry name" value="Sortase_dom-sf"/>
</dbReference>
<dbReference type="GO" id="GO:0016787">
    <property type="term" value="F:hydrolase activity"/>
    <property type="evidence" value="ECO:0007669"/>
    <property type="project" value="UniProtKB-KW"/>
</dbReference>
<evidence type="ECO:0000256" key="1">
    <source>
        <dbReference type="ARBA" id="ARBA00022801"/>
    </source>
</evidence>
<gene>
    <name evidence="2" type="ORF">A2494_03590</name>
</gene>
<dbReference type="AlphaFoldDB" id="A0A1G2DZ44"/>
<dbReference type="EMBL" id="MHLU01000099">
    <property type="protein sequence ID" value="OGZ18290.1"/>
    <property type="molecule type" value="Genomic_DNA"/>
</dbReference>
<dbReference type="Proteomes" id="UP000178106">
    <property type="component" value="Unassembled WGS sequence"/>
</dbReference>
<dbReference type="CDD" id="cd05829">
    <property type="entry name" value="Sortase_F"/>
    <property type="match status" value="1"/>
</dbReference>
<dbReference type="InterPro" id="IPR005754">
    <property type="entry name" value="Sortase"/>
</dbReference>
<proteinExistence type="predicted"/>
<evidence type="ECO:0000313" key="2">
    <source>
        <dbReference type="EMBL" id="OGZ18290.1"/>
    </source>
</evidence>
<protein>
    <recommendedName>
        <fullName evidence="4">Sortase</fullName>
    </recommendedName>
</protein>
<dbReference type="Gene3D" id="2.40.260.10">
    <property type="entry name" value="Sortase"/>
    <property type="match status" value="1"/>
</dbReference>
<name>A0A1G2DZ44_9BACT</name>
<reference evidence="2 3" key="1">
    <citation type="journal article" date="2016" name="Nat. Commun.">
        <title>Thousands of microbial genomes shed light on interconnected biogeochemical processes in an aquifer system.</title>
        <authorList>
            <person name="Anantharaman K."/>
            <person name="Brown C.T."/>
            <person name="Hug L.A."/>
            <person name="Sharon I."/>
            <person name="Castelle C.J."/>
            <person name="Probst A.J."/>
            <person name="Thomas B.C."/>
            <person name="Singh A."/>
            <person name="Wilkins M.J."/>
            <person name="Karaoz U."/>
            <person name="Brodie E.L."/>
            <person name="Williams K.H."/>
            <person name="Hubbard S.S."/>
            <person name="Banfield J.F."/>
        </authorList>
    </citation>
    <scope>NUCLEOTIDE SEQUENCE [LARGE SCALE GENOMIC DNA]</scope>
</reference>